<dbReference type="Gene3D" id="3.40.50.360">
    <property type="match status" value="1"/>
</dbReference>
<gene>
    <name evidence="3" type="primary">ydeQ_3</name>
    <name evidence="3" type="ORF">PghCCS26_17930</name>
</gene>
<dbReference type="InterPro" id="IPR003680">
    <property type="entry name" value="Flavodoxin_fold"/>
</dbReference>
<sequence length="180" mass="20855">MKTLVIITHPNMTASRVNKAWREELQNHKDITIHELYATYPDEKIDIAREQKLIESHDRIIFQYPLYWYSTPPLLKKWFDEVLQYGWAYGADGSKIAGKEIGVAVSTYGTNESYQHSGFNRFTLEEILRPVEALAHFISCEYLPHFALNDASNLTDERLAQSKADYINHIRSVKPTLVHS</sequence>
<dbReference type="PANTHER" id="PTHR47307:SF1">
    <property type="entry name" value="GLUTATHIONE-REGULATED POTASSIUM-EFFLUX SYSTEM ANCILLARY PROTEIN KEFG"/>
    <property type="match status" value="1"/>
</dbReference>
<dbReference type="PANTHER" id="PTHR47307">
    <property type="entry name" value="GLUTATHIONE-REGULATED POTASSIUM-EFFLUX SYSTEM ANCILLARY PROTEIN KEFG"/>
    <property type="match status" value="1"/>
</dbReference>
<keyword evidence="1" id="KW-0560">Oxidoreductase</keyword>
<feature type="domain" description="Flavodoxin-like fold" evidence="2">
    <location>
        <begin position="1"/>
        <end position="169"/>
    </location>
</feature>
<dbReference type="InterPro" id="IPR029039">
    <property type="entry name" value="Flavoprotein-like_sf"/>
</dbReference>
<organism evidence="3 4">
    <name type="scientific">Paenibacillus glycanilyticus</name>
    <dbReference type="NCBI Taxonomy" id="126569"/>
    <lineage>
        <taxon>Bacteria</taxon>
        <taxon>Bacillati</taxon>
        <taxon>Bacillota</taxon>
        <taxon>Bacilli</taxon>
        <taxon>Bacillales</taxon>
        <taxon>Paenibacillaceae</taxon>
        <taxon>Paenibacillus</taxon>
    </lineage>
</organism>
<dbReference type="Pfam" id="PF02525">
    <property type="entry name" value="Flavodoxin_2"/>
    <property type="match status" value="1"/>
</dbReference>
<evidence type="ECO:0000256" key="1">
    <source>
        <dbReference type="ARBA" id="ARBA00023002"/>
    </source>
</evidence>
<name>A0ABQ6NJF8_9BACL</name>
<accession>A0ABQ6NJF8</accession>
<evidence type="ECO:0000313" key="4">
    <source>
        <dbReference type="Proteomes" id="UP001285921"/>
    </source>
</evidence>
<dbReference type="Proteomes" id="UP001285921">
    <property type="component" value="Unassembled WGS sequence"/>
</dbReference>
<keyword evidence="4" id="KW-1185">Reference proteome</keyword>
<dbReference type="RefSeq" id="WP_127496330.1">
    <property type="nucleotide sequence ID" value="NZ_BTCL01000004.1"/>
</dbReference>
<reference evidence="3 4" key="1">
    <citation type="submission" date="2023-05" db="EMBL/GenBank/DDBJ databases">
        <title>Draft genome of Paenibacillus sp. CCS26.</title>
        <authorList>
            <person name="Akita H."/>
            <person name="Shinto Y."/>
            <person name="Kimura Z."/>
        </authorList>
    </citation>
    <scope>NUCLEOTIDE SEQUENCE [LARGE SCALE GENOMIC DNA]</scope>
    <source>
        <strain evidence="3 4">CCS26</strain>
    </source>
</reference>
<dbReference type="EMBL" id="BTCL01000004">
    <property type="protein sequence ID" value="GMK44665.1"/>
    <property type="molecule type" value="Genomic_DNA"/>
</dbReference>
<evidence type="ECO:0000313" key="3">
    <source>
        <dbReference type="EMBL" id="GMK44665.1"/>
    </source>
</evidence>
<proteinExistence type="predicted"/>
<dbReference type="SUPFAM" id="SSF52218">
    <property type="entry name" value="Flavoproteins"/>
    <property type="match status" value="1"/>
</dbReference>
<evidence type="ECO:0000259" key="2">
    <source>
        <dbReference type="Pfam" id="PF02525"/>
    </source>
</evidence>
<comment type="caution">
    <text evidence="3">The sequence shown here is derived from an EMBL/GenBank/DDBJ whole genome shotgun (WGS) entry which is preliminary data.</text>
</comment>
<dbReference type="InterPro" id="IPR046980">
    <property type="entry name" value="KefG/KefF"/>
</dbReference>
<protein>
    <submittedName>
        <fullName evidence="3">NAD(P)H oxidoreductase YdeQ</fullName>
    </submittedName>
</protein>